<dbReference type="CDD" id="cd02523">
    <property type="entry name" value="PC_cytidylyltransferase"/>
    <property type="match status" value="1"/>
</dbReference>
<evidence type="ECO:0000313" key="4">
    <source>
        <dbReference type="EMBL" id="PAV06307.1"/>
    </source>
</evidence>
<evidence type="ECO:0000259" key="3">
    <source>
        <dbReference type="Pfam" id="PF00483"/>
    </source>
</evidence>
<dbReference type="Proteomes" id="UP000217784">
    <property type="component" value="Unassembled WGS sequence"/>
</dbReference>
<evidence type="ECO:0000256" key="2">
    <source>
        <dbReference type="ARBA" id="ARBA00022695"/>
    </source>
</evidence>
<keyword evidence="2" id="KW-0548">Nucleotidyltransferase</keyword>
<keyword evidence="1" id="KW-0808">Transferase</keyword>
<dbReference type="PANTHER" id="PTHR43584">
    <property type="entry name" value="NUCLEOTIDYL TRANSFERASE"/>
    <property type="match status" value="1"/>
</dbReference>
<dbReference type="InterPro" id="IPR005835">
    <property type="entry name" value="NTP_transferase_dom"/>
</dbReference>
<sequence>MIAVILAAGTGTRLMPLTRDIPKPLLEIDDKSLLERMIINCTSSGVNEFIIVLGHKKERVIEKIEYLESKYQVKISTIENKRYSQTNTSCSVSLATKQLNEDVLIINGDNVVDERIISGLLAINETALVVDNYKQLNEESFKIRIEDNVIMEIGKGININMASGEFIGVSKVSKNDLSMFNSILEGLIAGDVQNYYDLAYKDLSKKSRIEYFYTNGLKWTEIDDKNDWEYAHTLIKEFDNKIH</sequence>
<reference evidence="4 5" key="1">
    <citation type="journal article" date="2017" name="BMC Genomics">
        <title>Genomic analysis of methanogenic archaea reveals a shift towards energy conservation.</title>
        <authorList>
            <person name="Gilmore S.P."/>
            <person name="Henske J.K."/>
            <person name="Sexton J.A."/>
            <person name="Solomon K.V."/>
            <person name="Seppala S."/>
            <person name="Yoo J.I."/>
            <person name="Huyett L.M."/>
            <person name="Pressman A."/>
            <person name="Cogan J.Z."/>
            <person name="Kivenson V."/>
            <person name="Peng X."/>
            <person name="Tan Y."/>
            <person name="Valentine D.L."/>
            <person name="O'Malley M.A."/>
        </authorList>
    </citation>
    <scope>NUCLEOTIDE SEQUENCE [LARGE SCALE GENOMIC DNA]</scope>
    <source>
        <strain evidence="4 5">M.o.H.</strain>
    </source>
</reference>
<dbReference type="OrthoDB" id="15372at2157"/>
<dbReference type="RefSeq" id="WP_095651950.1">
    <property type="nucleotide sequence ID" value="NZ_LMVM01000001.1"/>
</dbReference>
<keyword evidence="5" id="KW-1185">Reference proteome</keyword>
<dbReference type="InterPro" id="IPR029044">
    <property type="entry name" value="Nucleotide-diphossugar_trans"/>
</dbReference>
<dbReference type="AlphaFoldDB" id="A0A2A2HAA4"/>
<feature type="domain" description="Nucleotidyl transferase" evidence="3">
    <location>
        <begin position="3"/>
        <end position="114"/>
    </location>
</feature>
<dbReference type="InterPro" id="IPR050065">
    <property type="entry name" value="GlmU-like"/>
</dbReference>
<gene>
    <name evidence="4" type="ORF">ASJ80_15900</name>
</gene>
<organism evidence="4 5">
    <name type="scientific">Methanobacterium bryantii</name>
    <dbReference type="NCBI Taxonomy" id="2161"/>
    <lineage>
        <taxon>Archaea</taxon>
        <taxon>Methanobacteriati</taxon>
        <taxon>Methanobacteriota</taxon>
        <taxon>Methanomada group</taxon>
        <taxon>Methanobacteria</taxon>
        <taxon>Methanobacteriales</taxon>
        <taxon>Methanobacteriaceae</taxon>
        <taxon>Methanobacterium</taxon>
    </lineage>
</organism>
<evidence type="ECO:0000256" key="1">
    <source>
        <dbReference type="ARBA" id="ARBA00022679"/>
    </source>
</evidence>
<dbReference type="Gene3D" id="3.90.550.10">
    <property type="entry name" value="Spore Coat Polysaccharide Biosynthesis Protein SpsA, Chain A"/>
    <property type="match status" value="1"/>
</dbReference>
<protein>
    <recommendedName>
        <fullName evidence="3">Nucleotidyl transferase domain-containing protein</fullName>
    </recommendedName>
</protein>
<dbReference type="EMBL" id="LMVM01000001">
    <property type="protein sequence ID" value="PAV06307.1"/>
    <property type="molecule type" value="Genomic_DNA"/>
</dbReference>
<accession>A0A2A2HAA4</accession>
<comment type="caution">
    <text evidence="4">The sequence shown here is derived from an EMBL/GenBank/DDBJ whole genome shotgun (WGS) entry which is preliminary data.</text>
</comment>
<dbReference type="GO" id="GO:0016779">
    <property type="term" value="F:nucleotidyltransferase activity"/>
    <property type="evidence" value="ECO:0007669"/>
    <property type="project" value="UniProtKB-KW"/>
</dbReference>
<dbReference type="PANTHER" id="PTHR43584:SF8">
    <property type="entry name" value="N-ACETYLMURAMATE ALPHA-1-PHOSPHATE URIDYLYLTRANSFERASE"/>
    <property type="match status" value="1"/>
</dbReference>
<dbReference type="Pfam" id="PF00483">
    <property type="entry name" value="NTP_transferase"/>
    <property type="match status" value="1"/>
</dbReference>
<name>A0A2A2HAA4_METBR</name>
<evidence type="ECO:0000313" key="5">
    <source>
        <dbReference type="Proteomes" id="UP000217784"/>
    </source>
</evidence>
<dbReference type="SUPFAM" id="SSF53448">
    <property type="entry name" value="Nucleotide-diphospho-sugar transferases"/>
    <property type="match status" value="1"/>
</dbReference>
<proteinExistence type="predicted"/>